<dbReference type="GO" id="GO:0046872">
    <property type="term" value="F:metal ion binding"/>
    <property type="evidence" value="ECO:0007669"/>
    <property type="project" value="UniProtKB-KW"/>
</dbReference>
<dbReference type="GO" id="GO:0005886">
    <property type="term" value="C:plasma membrane"/>
    <property type="evidence" value="ECO:0007669"/>
    <property type="project" value="TreeGrafter"/>
</dbReference>
<dbReference type="PROSITE" id="PS50267">
    <property type="entry name" value="NA_NEUROTRAN_SYMP_3"/>
    <property type="match status" value="1"/>
</dbReference>
<feature type="transmembrane region" description="Helical" evidence="9">
    <location>
        <begin position="15"/>
        <end position="36"/>
    </location>
</feature>
<dbReference type="GO" id="GO:0035725">
    <property type="term" value="P:sodium ion transmembrane transport"/>
    <property type="evidence" value="ECO:0007669"/>
    <property type="project" value="TreeGrafter"/>
</dbReference>
<dbReference type="AlphaFoldDB" id="A0AAQ4E771"/>
<evidence type="ECO:0008006" key="12">
    <source>
        <dbReference type="Google" id="ProtNLM"/>
    </source>
</evidence>
<keyword evidence="7 9" id="KW-0472">Membrane</keyword>
<keyword evidence="8" id="KW-0479">Metal-binding</keyword>
<comment type="subcellular location">
    <subcellularLocation>
        <location evidence="1">Membrane</location>
        <topology evidence="1">Multi-pass membrane protein</topology>
    </subcellularLocation>
</comment>
<proteinExistence type="inferred from homology"/>
<keyword evidence="3" id="KW-0813">Transport</keyword>
<dbReference type="Pfam" id="PF00209">
    <property type="entry name" value="SNF"/>
    <property type="match status" value="1"/>
</dbReference>
<feature type="transmembrane region" description="Helical" evidence="9">
    <location>
        <begin position="42"/>
        <end position="62"/>
    </location>
</feature>
<dbReference type="PANTHER" id="PTHR11616">
    <property type="entry name" value="SODIUM/CHLORIDE DEPENDENT TRANSPORTER"/>
    <property type="match status" value="1"/>
</dbReference>
<keyword evidence="4 9" id="KW-0812">Transmembrane</keyword>
<evidence type="ECO:0000313" key="11">
    <source>
        <dbReference type="Proteomes" id="UP001321473"/>
    </source>
</evidence>
<evidence type="ECO:0000256" key="5">
    <source>
        <dbReference type="ARBA" id="ARBA00022847"/>
    </source>
</evidence>
<sequence>MTASTRQQWKSPNEFLFASIGMIVGLSNLLRFPFVVYNNGGLVFMMVYVFLMAVVAVPMTYLEIFLGQFSSCTGPGAFRGFPMAKASAASSRVQVPCFRINATLARKYASSNYTEKDALAVPSIGPGNSSVMVPASEYDAMRSTCLNATQTSTEQFLL</sequence>
<keyword evidence="5" id="KW-0769">Symport</keyword>
<protein>
    <recommendedName>
        <fullName evidence="12">Sodium-neurotransmitter symporter</fullName>
    </recommendedName>
</protein>
<keyword evidence="11" id="KW-1185">Reference proteome</keyword>
<comment type="caution">
    <text evidence="10">The sequence shown here is derived from an EMBL/GenBank/DDBJ whole genome shotgun (WGS) entry which is preliminary data.</text>
</comment>
<dbReference type="Proteomes" id="UP001321473">
    <property type="component" value="Unassembled WGS sequence"/>
</dbReference>
<accession>A0AAQ4E771</accession>
<dbReference type="SUPFAM" id="SSF161070">
    <property type="entry name" value="SNF-like"/>
    <property type="match status" value="1"/>
</dbReference>
<dbReference type="PRINTS" id="PR00176">
    <property type="entry name" value="NANEUSMPORT"/>
</dbReference>
<evidence type="ECO:0000256" key="6">
    <source>
        <dbReference type="ARBA" id="ARBA00022989"/>
    </source>
</evidence>
<evidence type="ECO:0000256" key="9">
    <source>
        <dbReference type="SAM" id="Phobius"/>
    </source>
</evidence>
<feature type="binding site" evidence="8">
    <location>
        <position position="28"/>
    </location>
    <ligand>
        <name>Na(+)</name>
        <dbReference type="ChEBI" id="CHEBI:29101"/>
        <label>1</label>
    </ligand>
</feature>
<evidence type="ECO:0000256" key="1">
    <source>
        <dbReference type="ARBA" id="ARBA00004141"/>
    </source>
</evidence>
<keyword evidence="8" id="KW-0915">Sodium</keyword>
<dbReference type="InterPro" id="IPR000175">
    <property type="entry name" value="Na/ntran_symport"/>
</dbReference>
<evidence type="ECO:0000256" key="2">
    <source>
        <dbReference type="ARBA" id="ARBA00006459"/>
    </source>
</evidence>
<keyword evidence="6 9" id="KW-1133">Transmembrane helix</keyword>
<feature type="binding site" evidence="8">
    <location>
        <position position="21"/>
    </location>
    <ligand>
        <name>Na(+)</name>
        <dbReference type="ChEBI" id="CHEBI:29101"/>
        <label>1</label>
    </ligand>
</feature>
<dbReference type="GO" id="GO:0006865">
    <property type="term" value="P:amino acid transport"/>
    <property type="evidence" value="ECO:0007669"/>
    <property type="project" value="TreeGrafter"/>
</dbReference>
<evidence type="ECO:0000256" key="4">
    <source>
        <dbReference type="ARBA" id="ARBA00022692"/>
    </source>
</evidence>
<name>A0AAQ4E771_AMBAM</name>
<dbReference type="InterPro" id="IPR037272">
    <property type="entry name" value="SNS_sf"/>
</dbReference>
<evidence type="ECO:0000256" key="8">
    <source>
        <dbReference type="PIRSR" id="PIRSR600175-1"/>
    </source>
</evidence>
<evidence type="ECO:0000256" key="7">
    <source>
        <dbReference type="ARBA" id="ARBA00023136"/>
    </source>
</evidence>
<reference evidence="10 11" key="1">
    <citation type="journal article" date="2023" name="Arcadia Sci">
        <title>De novo assembly of a long-read Amblyomma americanum tick genome.</title>
        <authorList>
            <person name="Chou S."/>
            <person name="Poskanzer K.E."/>
            <person name="Rollins M."/>
            <person name="Thuy-Boun P.S."/>
        </authorList>
    </citation>
    <scope>NUCLEOTIDE SEQUENCE [LARGE SCALE GENOMIC DNA]</scope>
    <source>
        <strain evidence="10">F_SG_1</strain>
        <tissue evidence="10">Salivary glands</tissue>
    </source>
</reference>
<dbReference type="EMBL" id="JARKHS020021061">
    <property type="protein sequence ID" value="KAK8770492.1"/>
    <property type="molecule type" value="Genomic_DNA"/>
</dbReference>
<dbReference type="PANTHER" id="PTHR11616:SF240">
    <property type="entry name" value="BLOATED TUBULES, ISOFORM B-RELATED"/>
    <property type="match status" value="1"/>
</dbReference>
<evidence type="ECO:0000313" key="10">
    <source>
        <dbReference type="EMBL" id="KAK8770492.1"/>
    </source>
</evidence>
<gene>
    <name evidence="10" type="ORF">V5799_013044</name>
</gene>
<comment type="similarity">
    <text evidence="2">Belongs to the sodium:neurotransmitter symporter (SNF) (TC 2.A.22) family.</text>
</comment>
<organism evidence="10 11">
    <name type="scientific">Amblyomma americanum</name>
    <name type="common">Lone star tick</name>
    <dbReference type="NCBI Taxonomy" id="6943"/>
    <lineage>
        <taxon>Eukaryota</taxon>
        <taxon>Metazoa</taxon>
        <taxon>Ecdysozoa</taxon>
        <taxon>Arthropoda</taxon>
        <taxon>Chelicerata</taxon>
        <taxon>Arachnida</taxon>
        <taxon>Acari</taxon>
        <taxon>Parasitiformes</taxon>
        <taxon>Ixodida</taxon>
        <taxon>Ixodoidea</taxon>
        <taxon>Ixodidae</taxon>
        <taxon>Amblyomminae</taxon>
        <taxon>Amblyomma</taxon>
    </lineage>
</organism>
<dbReference type="GO" id="GO:0015293">
    <property type="term" value="F:symporter activity"/>
    <property type="evidence" value="ECO:0007669"/>
    <property type="project" value="UniProtKB-KW"/>
</dbReference>
<feature type="binding site" evidence="8">
    <location>
        <position position="24"/>
    </location>
    <ligand>
        <name>Na(+)</name>
        <dbReference type="ChEBI" id="CHEBI:29101"/>
        <label>1</label>
    </ligand>
</feature>
<evidence type="ECO:0000256" key="3">
    <source>
        <dbReference type="ARBA" id="ARBA00022448"/>
    </source>
</evidence>